<protein>
    <submittedName>
        <fullName evidence="1">Uncharacterized protein</fullName>
    </submittedName>
</protein>
<name>A0ACC0AW25_CATRO</name>
<proteinExistence type="predicted"/>
<evidence type="ECO:0000313" key="2">
    <source>
        <dbReference type="Proteomes" id="UP001060085"/>
    </source>
</evidence>
<organism evidence="1 2">
    <name type="scientific">Catharanthus roseus</name>
    <name type="common">Madagascar periwinkle</name>
    <name type="synonym">Vinca rosea</name>
    <dbReference type="NCBI Taxonomy" id="4058"/>
    <lineage>
        <taxon>Eukaryota</taxon>
        <taxon>Viridiplantae</taxon>
        <taxon>Streptophyta</taxon>
        <taxon>Embryophyta</taxon>
        <taxon>Tracheophyta</taxon>
        <taxon>Spermatophyta</taxon>
        <taxon>Magnoliopsida</taxon>
        <taxon>eudicotyledons</taxon>
        <taxon>Gunneridae</taxon>
        <taxon>Pentapetalae</taxon>
        <taxon>asterids</taxon>
        <taxon>lamiids</taxon>
        <taxon>Gentianales</taxon>
        <taxon>Apocynaceae</taxon>
        <taxon>Rauvolfioideae</taxon>
        <taxon>Vinceae</taxon>
        <taxon>Catharanthinae</taxon>
        <taxon>Catharanthus</taxon>
    </lineage>
</organism>
<evidence type="ECO:0000313" key="1">
    <source>
        <dbReference type="EMBL" id="KAI5664334.1"/>
    </source>
</evidence>
<dbReference type="EMBL" id="CM044705">
    <property type="protein sequence ID" value="KAI5664334.1"/>
    <property type="molecule type" value="Genomic_DNA"/>
</dbReference>
<gene>
    <name evidence="1" type="ORF">M9H77_23657</name>
</gene>
<sequence length="262" mass="28543">MEDPTVKGCNHGKVLTLSPTLFSDDVPWAFGATIFFLSSIVPIKTSGLVPFILLSTQFSVFVQDHVRRKVACLPSHPLEKLVPPERSDKEAKLSTELCFSSCSRIGFKRTKWTADPLLPIRIGLTPELIGSDSPSGKPTKPGTSNSISINNLEVWLSGLRHRKPKNVSAPALYGFLASPYLAGGRFSKKQRLITRIGSRIPVPKRMGEFGLSVHRSGASICSGGETRALDAFVAISFGRFLGSEVKDIMTTGRNLVFFAILI</sequence>
<keyword evidence="2" id="KW-1185">Reference proteome</keyword>
<comment type="caution">
    <text evidence="1">The sequence shown here is derived from an EMBL/GenBank/DDBJ whole genome shotgun (WGS) entry which is preliminary data.</text>
</comment>
<dbReference type="Proteomes" id="UP001060085">
    <property type="component" value="Linkage Group LG05"/>
</dbReference>
<accession>A0ACC0AW25</accession>
<reference evidence="2" key="1">
    <citation type="journal article" date="2023" name="Nat. Plants">
        <title>Single-cell RNA sequencing provides a high-resolution roadmap for understanding the multicellular compartmentation of specialized metabolism.</title>
        <authorList>
            <person name="Sun S."/>
            <person name="Shen X."/>
            <person name="Li Y."/>
            <person name="Li Y."/>
            <person name="Wang S."/>
            <person name="Li R."/>
            <person name="Zhang H."/>
            <person name="Shen G."/>
            <person name="Guo B."/>
            <person name="Wei J."/>
            <person name="Xu J."/>
            <person name="St-Pierre B."/>
            <person name="Chen S."/>
            <person name="Sun C."/>
        </authorList>
    </citation>
    <scope>NUCLEOTIDE SEQUENCE [LARGE SCALE GENOMIC DNA]</scope>
</reference>